<keyword evidence="1" id="KW-0812">Transmembrane</keyword>
<evidence type="ECO:0000256" key="1">
    <source>
        <dbReference type="SAM" id="Phobius"/>
    </source>
</evidence>
<keyword evidence="1" id="KW-0472">Membrane</keyword>
<feature type="transmembrane region" description="Helical" evidence="1">
    <location>
        <begin position="168"/>
        <end position="198"/>
    </location>
</feature>
<reference evidence="2 3" key="1">
    <citation type="submission" date="2023-04" db="EMBL/GenBank/DDBJ databases">
        <title>Forest soil microbial communities from Buena Vista Peninsula, Colon Province, Panama.</title>
        <authorList>
            <person name="Bouskill N."/>
        </authorList>
    </citation>
    <scope>NUCLEOTIDE SEQUENCE [LARGE SCALE GENOMIC DNA]</scope>
    <source>
        <strain evidence="2 3">CFH S0262</strain>
    </source>
</reference>
<evidence type="ECO:0000313" key="3">
    <source>
        <dbReference type="Proteomes" id="UP001160334"/>
    </source>
</evidence>
<sequence length="415" mass="44429">MPRDWLSDAETALAGAVDRVAASETRVTELLGTSIDPVALPQRWTIDRALLPKSLADKLARREALGLPVPIHAHGASDIAAHNRAEWENITWRYMGELKDSHLSRRLPPPEPSPGKPLSGPVTKRQLAELRARLPHTDDTSTPTTTSLVGRLVDRCHSDGEINYAMPAFAALLFGIFFTVGLTAALGTAAVLIVLVSVADIRTSMRRRTELTGADYRDLERATIARPGPQPGTRECQLAQIAATLAAHITGCPAWGSDDLAMHRIQLGPDAESAQVTEQAAEISRIRATLGPAPAGDSDAATRAREQRDATEQILDAVTDSLTRRVAALYRYAAELSALNTDYVALQTVEQSLAAGPDLEALVARTGVDELTARQLDRLTTDARDLHAAITARLSVLTGDLNALHALPGAHGDAP</sequence>
<name>A0ABT6MK86_9NOCA</name>
<comment type="caution">
    <text evidence="2">The sequence shown here is derived from an EMBL/GenBank/DDBJ whole genome shotgun (WGS) entry which is preliminary data.</text>
</comment>
<evidence type="ECO:0000313" key="2">
    <source>
        <dbReference type="EMBL" id="MDH6284294.1"/>
    </source>
</evidence>
<dbReference type="RefSeq" id="WP_280763522.1">
    <property type="nucleotide sequence ID" value="NZ_JARXVC010000020.1"/>
</dbReference>
<organism evidence="2 3">
    <name type="scientific">Prescottella agglutinans</name>
    <dbReference type="NCBI Taxonomy" id="1644129"/>
    <lineage>
        <taxon>Bacteria</taxon>
        <taxon>Bacillati</taxon>
        <taxon>Actinomycetota</taxon>
        <taxon>Actinomycetes</taxon>
        <taxon>Mycobacteriales</taxon>
        <taxon>Nocardiaceae</taxon>
        <taxon>Prescottella</taxon>
    </lineage>
</organism>
<protein>
    <submittedName>
        <fullName evidence="2">Uncharacterized protein</fullName>
    </submittedName>
</protein>
<dbReference type="EMBL" id="JARXVC010000020">
    <property type="protein sequence ID" value="MDH6284294.1"/>
    <property type="molecule type" value="Genomic_DNA"/>
</dbReference>
<accession>A0ABT6MK86</accession>
<proteinExistence type="predicted"/>
<keyword evidence="1" id="KW-1133">Transmembrane helix</keyword>
<keyword evidence="3" id="KW-1185">Reference proteome</keyword>
<dbReference type="Proteomes" id="UP001160334">
    <property type="component" value="Unassembled WGS sequence"/>
</dbReference>
<gene>
    <name evidence="2" type="ORF">M2280_005552</name>
</gene>